<feature type="domain" description="TonB-dependent receptor plug" evidence="11">
    <location>
        <begin position="41"/>
        <end position="139"/>
    </location>
</feature>
<dbReference type="PANTHER" id="PTHR32552">
    <property type="entry name" value="FERRICHROME IRON RECEPTOR-RELATED"/>
    <property type="match status" value="1"/>
</dbReference>
<dbReference type="EMBL" id="UINC01005089">
    <property type="protein sequence ID" value="SVA18990.1"/>
    <property type="molecule type" value="Genomic_DNA"/>
</dbReference>
<accession>A0A381TSI7</accession>
<keyword evidence="3" id="KW-0410">Iron transport</keyword>
<protein>
    <recommendedName>
        <fullName evidence="13">TonB-dependent receptor plug domain-containing protein</fullName>
    </recommendedName>
</protein>
<dbReference type="AlphaFoldDB" id="A0A381TSI7"/>
<evidence type="ECO:0000256" key="7">
    <source>
        <dbReference type="ARBA" id="ARBA00023077"/>
    </source>
</evidence>
<keyword evidence="5" id="KW-0408">Iron</keyword>
<evidence type="ECO:0000256" key="5">
    <source>
        <dbReference type="ARBA" id="ARBA00023004"/>
    </source>
</evidence>
<evidence type="ECO:0000259" key="10">
    <source>
        <dbReference type="Pfam" id="PF00593"/>
    </source>
</evidence>
<evidence type="ECO:0000256" key="2">
    <source>
        <dbReference type="ARBA" id="ARBA00022448"/>
    </source>
</evidence>
<sequence>MKYFRNQLIFCMSLMLFMPLSYAQDGIEEIIVTANKRAESVQDIAMNVSVLTEDVMTERGIYRPEDYLRSLAGVSTPGGDVYYTIRGLNTGTAQVTSGTTNTYLDEIAGSVTNLYDIARIEVLRGPQGTLYGSNAVGGTIRYIMNKPSFDGFEGNITLEHVDKKLAPSSGSAYNLMLNVPVSDNLALRAVFTTGEDPGIYQNIATGRKDIGTQEDEEFRLMARYENGPVSINAMYLKKDRYDFGQKEKGNADKPGTSDIVDPNCAYDASWYYGDTCTRVYATAGGDMTGYDPQLAFYSFEDEIYWIDREVMTVNLQYDFEKMSAILIYADYDNKDRYITDWSRIDTDDLFKDPLYYFGDAGDKTTEFRLSSTTDGPFSWTVGYYKTEYDSEPNHVNEWEITDAGGLDYLGYMWFSSHTDCTGSMVVMSAAGDGSCYNSALYKSPYGDASYAPFPAGGAVSGGLVYGSYSYYGYSEEKAFFGQIGYTTGDWTVTVGLRDYELADGYKSSEYGIFYEDPDNTGCAGDEAVGVTCSEENGTESDNRPKITVTYEVNDDLTLFAVSSAGYRTGGNNAALPFFCATDPEAAGFKRRYVSDKADNTEIGIKSRGGNYRLNATYFWVDWTGIQVTIRPACGWSFTYNGGEAETSGLELDFSYDLTENLALDFSGSFISAEITKDIESMGASAGARLPNIAEEQMSLGLSYTFEMFSRPTFARVDMNYYGDSYATLLESSEDMSPSYTQMNLNVGMALNDASRIQFSVSNLTDERTEAFRFSAESPGYRARNYLQWIPPRTWSISYSQDF</sequence>
<keyword evidence="8" id="KW-0472">Membrane</keyword>
<evidence type="ECO:0000256" key="6">
    <source>
        <dbReference type="ARBA" id="ARBA00023065"/>
    </source>
</evidence>
<evidence type="ECO:0000313" key="12">
    <source>
        <dbReference type="EMBL" id="SVA18990.1"/>
    </source>
</evidence>
<dbReference type="GO" id="GO:0006826">
    <property type="term" value="P:iron ion transport"/>
    <property type="evidence" value="ECO:0007669"/>
    <property type="project" value="UniProtKB-KW"/>
</dbReference>
<evidence type="ECO:0000256" key="9">
    <source>
        <dbReference type="ARBA" id="ARBA00023237"/>
    </source>
</evidence>
<dbReference type="Pfam" id="PF00593">
    <property type="entry name" value="TonB_dep_Rec_b-barrel"/>
    <property type="match status" value="1"/>
</dbReference>
<dbReference type="SUPFAM" id="SSF56935">
    <property type="entry name" value="Porins"/>
    <property type="match status" value="1"/>
</dbReference>
<dbReference type="InterPro" id="IPR012910">
    <property type="entry name" value="Plug_dom"/>
</dbReference>
<keyword evidence="9" id="KW-0998">Cell outer membrane</keyword>
<dbReference type="InterPro" id="IPR039426">
    <property type="entry name" value="TonB-dep_rcpt-like"/>
</dbReference>
<evidence type="ECO:0000259" key="11">
    <source>
        <dbReference type="Pfam" id="PF07715"/>
    </source>
</evidence>
<keyword evidence="7" id="KW-0798">TonB box</keyword>
<evidence type="ECO:0000256" key="8">
    <source>
        <dbReference type="ARBA" id="ARBA00023136"/>
    </source>
</evidence>
<name>A0A381TSI7_9ZZZZ</name>
<keyword evidence="2" id="KW-0813">Transport</keyword>
<evidence type="ECO:0000256" key="3">
    <source>
        <dbReference type="ARBA" id="ARBA00022496"/>
    </source>
</evidence>
<dbReference type="InterPro" id="IPR036942">
    <property type="entry name" value="Beta-barrel_TonB_sf"/>
</dbReference>
<dbReference type="Gene3D" id="2.40.170.20">
    <property type="entry name" value="TonB-dependent receptor, beta-barrel domain"/>
    <property type="match status" value="2"/>
</dbReference>
<feature type="domain" description="TonB-dependent receptor-like beta-barrel" evidence="10">
    <location>
        <begin position="330"/>
        <end position="763"/>
    </location>
</feature>
<comment type="subcellular location">
    <subcellularLocation>
        <location evidence="1">Cell outer membrane</location>
        <topology evidence="1">Multi-pass membrane protein</topology>
    </subcellularLocation>
</comment>
<keyword evidence="4" id="KW-0812">Transmembrane</keyword>
<evidence type="ECO:0008006" key="13">
    <source>
        <dbReference type="Google" id="ProtNLM"/>
    </source>
</evidence>
<gene>
    <name evidence="12" type="ORF">METZ01_LOCUS71844</name>
</gene>
<keyword evidence="6" id="KW-0406">Ion transport</keyword>
<dbReference type="PANTHER" id="PTHR32552:SF81">
    <property type="entry name" value="TONB-DEPENDENT OUTER MEMBRANE RECEPTOR"/>
    <property type="match status" value="1"/>
</dbReference>
<organism evidence="12">
    <name type="scientific">marine metagenome</name>
    <dbReference type="NCBI Taxonomy" id="408172"/>
    <lineage>
        <taxon>unclassified sequences</taxon>
        <taxon>metagenomes</taxon>
        <taxon>ecological metagenomes</taxon>
    </lineage>
</organism>
<dbReference type="GO" id="GO:0009279">
    <property type="term" value="C:cell outer membrane"/>
    <property type="evidence" value="ECO:0007669"/>
    <property type="project" value="UniProtKB-SubCell"/>
</dbReference>
<dbReference type="Pfam" id="PF07715">
    <property type="entry name" value="Plug"/>
    <property type="match status" value="1"/>
</dbReference>
<evidence type="ECO:0000256" key="4">
    <source>
        <dbReference type="ARBA" id="ARBA00022692"/>
    </source>
</evidence>
<proteinExistence type="predicted"/>
<evidence type="ECO:0000256" key="1">
    <source>
        <dbReference type="ARBA" id="ARBA00004571"/>
    </source>
</evidence>
<reference evidence="12" key="1">
    <citation type="submission" date="2018-05" db="EMBL/GenBank/DDBJ databases">
        <authorList>
            <person name="Lanie J.A."/>
            <person name="Ng W.-L."/>
            <person name="Kazmierczak K.M."/>
            <person name="Andrzejewski T.M."/>
            <person name="Davidsen T.M."/>
            <person name="Wayne K.J."/>
            <person name="Tettelin H."/>
            <person name="Glass J.I."/>
            <person name="Rusch D."/>
            <person name="Podicherti R."/>
            <person name="Tsui H.-C.T."/>
            <person name="Winkler M.E."/>
        </authorList>
    </citation>
    <scope>NUCLEOTIDE SEQUENCE</scope>
</reference>
<dbReference type="InterPro" id="IPR000531">
    <property type="entry name" value="Beta-barrel_TonB"/>
</dbReference>